<gene>
    <name evidence="1" type="ORF">EJB05_01009</name>
</gene>
<dbReference type="Proteomes" id="UP000324897">
    <property type="component" value="Chromosome 6"/>
</dbReference>
<proteinExistence type="predicted"/>
<reference evidence="1 2" key="1">
    <citation type="journal article" date="2019" name="Sci. Rep.">
        <title>A high-quality genome of Eragrostis curvula grass provides insights into Poaceae evolution and supports new strategies to enhance forage quality.</title>
        <authorList>
            <person name="Carballo J."/>
            <person name="Santos B.A.C.M."/>
            <person name="Zappacosta D."/>
            <person name="Garbus I."/>
            <person name="Selva J.P."/>
            <person name="Gallo C.A."/>
            <person name="Diaz A."/>
            <person name="Albertini E."/>
            <person name="Caccamo M."/>
            <person name="Echenique V."/>
        </authorList>
    </citation>
    <scope>NUCLEOTIDE SEQUENCE [LARGE SCALE GENOMIC DNA]</scope>
    <source>
        <strain evidence="2">cv. Victoria</strain>
        <tissue evidence="1">Leaf</tissue>
    </source>
</reference>
<dbReference type="EMBL" id="RWGY01000002">
    <property type="protein sequence ID" value="TVU49683.1"/>
    <property type="molecule type" value="Genomic_DNA"/>
</dbReference>
<protein>
    <submittedName>
        <fullName evidence="1">Uncharacterized protein</fullName>
    </submittedName>
</protein>
<dbReference type="AlphaFoldDB" id="A0A5J9WNJ6"/>
<name>A0A5J9WNJ6_9POAL</name>
<evidence type="ECO:0000313" key="2">
    <source>
        <dbReference type="Proteomes" id="UP000324897"/>
    </source>
</evidence>
<accession>A0A5J9WNJ6</accession>
<organism evidence="1 2">
    <name type="scientific">Eragrostis curvula</name>
    <name type="common">weeping love grass</name>
    <dbReference type="NCBI Taxonomy" id="38414"/>
    <lineage>
        <taxon>Eukaryota</taxon>
        <taxon>Viridiplantae</taxon>
        <taxon>Streptophyta</taxon>
        <taxon>Embryophyta</taxon>
        <taxon>Tracheophyta</taxon>
        <taxon>Spermatophyta</taxon>
        <taxon>Magnoliopsida</taxon>
        <taxon>Liliopsida</taxon>
        <taxon>Poales</taxon>
        <taxon>Poaceae</taxon>
        <taxon>PACMAD clade</taxon>
        <taxon>Chloridoideae</taxon>
        <taxon>Eragrostideae</taxon>
        <taxon>Eragrostidinae</taxon>
        <taxon>Eragrostis</taxon>
    </lineage>
</organism>
<comment type="caution">
    <text evidence="1">The sequence shown here is derived from an EMBL/GenBank/DDBJ whole genome shotgun (WGS) entry which is preliminary data.</text>
</comment>
<feature type="non-terminal residue" evidence="1">
    <location>
        <position position="1"/>
    </location>
</feature>
<sequence length="133" mass="14655">MDPRRLLRLQGLDGSILFVALAHNRGLSAWQGTVASAACVHPRAVVPHPSAPGAVSPRRRRLCCIRTIVPKRVCAALQTMGRVKSNLETLMPRMLQLLDQMKDNYSSGHPKQMLLDGWKRGISCGNKRDSMSA</sequence>
<evidence type="ECO:0000313" key="1">
    <source>
        <dbReference type="EMBL" id="TVU49683.1"/>
    </source>
</evidence>
<keyword evidence="2" id="KW-1185">Reference proteome</keyword>
<dbReference type="Gramene" id="TVU49683">
    <property type="protein sequence ID" value="TVU49683"/>
    <property type="gene ID" value="EJB05_01009"/>
</dbReference>